<dbReference type="RefSeq" id="WP_004485618.1">
    <property type="nucleotide sequence ID" value="NZ_AHOQ02000016.1"/>
</dbReference>
<comment type="caution">
    <text evidence="2">The sequence shown here is derived from an EMBL/GenBank/DDBJ whole genome shotgun (WGS) entry which is preliminary data.</text>
</comment>
<accession>M6UV48</accession>
<evidence type="ECO:0000313" key="3">
    <source>
        <dbReference type="Proteomes" id="UP000012160"/>
    </source>
</evidence>
<dbReference type="AlphaFoldDB" id="M6UV48"/>
<evidence type="ECO:0000313" key="2">
    <source>
        <dbReference type="EMBL" id="EMO46636.1"/>
    </source>
</evidence>
<organism evidence="2 3">
    <name type="scientific">Leptospira santarosai str. ZUN179</name>
    <dbReference type="NCBI Taxonomy" id="1049985"/>
    <lineage>
        <taxon>Bacteria</taxon>
        <taxon>Pseudomonadati</taxon>
        <taxon>Spirochaetota</taxon>
        <taxon>Spirochaetia</taxon>
        <taxon>Leptospirales</taxon>
        <taxon>Leptospiraceae</taxon>
        <taxon>Leptospira</taxon>
    </lineage>
</organism>
<dbReference type="Proteomes" id="UP000012160">
    <property type="component" value="Unassembled WGS sequence"/>
</dbReference>
<dbReference type="InterPro" id="IPR041180">
    <property type="entry name" value="Nmad2"/>
</dbReference>
<evidence type="ECO:0000259" key="1">
    <source>
        <dbReference type="Pfam" id="PF18753"/>
    </source>
</evidence>
<dbReference type="EMBL" id="AHOQ02000016">
    <property type="protein sequence ID" value="EMO46636.1"/>
    <property type="molecule type" value="Genomic_DNA"/>
</dbReference>
<gene>
    <name evidence="2" type="ORF">LEP1GSC187_2033</name>
</gene>
<protein>
    <recommendedName>
        <fullName evidence="1">Nucleotide modification associated domain-containing protein</fullName>
    </recommendedName>
</protein>
<feature type="domain" description="Nucleotide modification associated" evidence="1">
    <location>
        <begin position="4"/>
        <end position="201"/>
    </location>
</feature>
<dbReference type="Pfam" id="PF18753">
    <property type="entry name" value="Nmad2"/>
    <property type="match status" value="1"/>
</dbReference>
<reference evidence="2 3" key="1">
    <citation type="submission" date="2013-01" db="EMBL/GenBank/DDBJ databases">
        <authorList>
            <person name="Harkins D.M."/>
            <person name="Durkin A.S."/>
            <person name="Brinkac L.M."/>
            <person name="Haft D.H."/>
            <person name="Selengut J.D."/>
            <person name="Sanka R."/>
            <person name="DePew J."/>
            <person name="Purushe J."/>
            <person name="Matthias M.A."/>
            <person name="Vinetz J.M."/>
            <person name="Sutton G.G."/>
            <person name="Nierman W.C."/>
            <person name="Fouts D.E."/>
        </authorList>
    </citation>
    <scope>NUCLEOTIDE SEQUENCE [LARGE SCALE GENOMIC DNA]</scope>
    <source>
        <strain evidence="2 3">ZUN179</strain>
    </source>
</reference>
<name>M6UV48_9LEPT</name>
<sequence>MSVSNYYAYKLTRDYGFAPNPFFNYCTLACCKPRIRIRASVSDWIIGTGSVENDSLYNIIYVMKITEKLTFEEYWNDSRFKCKRPVLNGSLKQIHGDNIYNNQNGSWFQMNSHHSLRGGKLNQENLKKDLSGLYVLISNHFTYFGNRKVKVPEKYKSICPRRNKDRDYRNLKSDPLAIEFVDKLIFKYGLGIYGDPIDWEEYKQLNLFNYYI</sequence>
<proteinExistence type="predicted"/>